<evidence type="ECO:0000313" key="4">
    <source>
        <dbReference type="WBParaSite" id="HCON_00012220-00001"/>
    </source>
</evidence>
<reference evidence="4" key="1">
    <citation type="submission" date="2020-12" db="UniProtKB">
        <authorList>
            <consortium name="WormBaseParasite"/>
        </authorList>
    </citation>
    <scope>IDENTIFICATION</scope>
    <source>
        <strain evidence="4">MHco3</strain>
    </source>
</reference>
<proteinExistence type="predicted"/>
<name>A0A7I4XUF5_HAECO</name>
<organism evidence="3 4">
    <name type="scientific">Haemonchus contortus</name>
    <name type="common">Barber pole worm</name>
    <dbReference type="NCBI Taxonomy" id="6289"/>
    <lineage>
        <taxon>Eukaryota</taxon>
        <taxon>Metazoa</taxon>
        <taxon>Ecdysozoa</taxon>
        <taxon>Nematoda</taxon>
        <taxon>Chromadorea</taxon>
        <taxon>Rhabditida</taxon>
        <taxon>Rhabditina</taxon>
        <taxon>Rhabditomorpha</taxon>
        <taxon>Strongyloidea</taxon>
        <taxon>Trichostrongylidae</taxon>
        <taxon>Haemonchus</taxon>
    </lineage>
</organism>
<sequence length="343" mass="38480">MRLCLTFIELKKAFDTVEAEAVIEAMGNRGFPTQYTRTLQELYDNFTARISPFYKEVISNVKRGVRQGDTISPKFFQCRSREYYASFGIDDIVLITPNIVQAKRMLAEFHSACGRIGLRLNLTKAMSGSQHDERPSSGAVQKETRRVGSIQEYRGAVKKTKNIRLRAHLFDTAVLPALTYTSETWTLRKQDEHAVSVAQRALERTMHDISLYTQVQKGIRSSELRRRTKIRDAVDYAKKLKIRWADTLGDIVITVGPGRLLTGSLGTSNELQHGRQLDGQTSSRKLSMKGMLDLVSLKRGRYTEPLYLVTGTKGDVTSARSRKSMSNGTTGDTGESLGEGTEK</sequence>
<dbReference type="InterPro" id="IPR000477">
    <property type="entry name" value="RT_dom"/>
</dbReference>
<dbReference type="OrthoDB" id="410104at2759"/>
<feature type="compositionally biased region" description="Polar residues" evidence="1">
    <location>
        <begin position="324"/>
        <end position="333"/>
    </location>
</feature>
<dbReference type="Proteomes" id="UP000025227">
    <property type="component" value="Unplaced"/>
</dbReference>
<dbReference type="WBParaSite" id="HCON_00012220-00001">
    <property type="protein sequence ID" value="HCON_00012220-00001"/>
    <property type="gene ID" value="HCON_00012220"/>
</dbReference>
<feature type="region of interest" description="Disordered" evidence="1">
    <location>
        <begin position="314"/>
        <end position="343"/>
    </location>
</feature>
<protein>
    <submittedName>
        <fullName evidence="4">Reverse transcriptase domain-containing protein</fullName>
    </submittedName>
</protein>
<dbReference type="PANTHER" id="PTHR47027:SF20">
    <property type="entry name" value="REVERSE TRANSCRIPTASE-LIKE PROTEIN WITH RNA-DIRECTED DNA POLYMERASE DOMAIN"/>
    <property type="match status" value="1"/>
</dbReference>
<feature type="domain" description="Reverse transcriptase" evidence="2">
    <location>
        <begin position="4"/>
        <end position="125"/>
    </location>
</feature>
<dbReference type="Pfam" id="PF00078">
    <property type="entry name" value="RVT_1"/>
    <property type="match status" value="1"/>
</dbReference>
<accession>A0A7I4XUF5</accession>
<evidence type="ECO:0000259" key="2">
    <source>
        <dbReference type="Pfam" id="PF00078"/>
    </source>
</evidence>
<evidence type="ECO:0000313" key="3">
    <source>
        <dbReference type="Proteomes" id="UP000025227"/>
    </source>
</evidence>
<keyword evidence="3" id="KW-1185">Reference proteome</keyword>
<feature type="region of interest" description="Disordered" evidence="1">
    <location>
        <begin position="127"/>
        <end position="146"/>
    </location>
</feature>
<dbReference type="AlphaFoldDB" id="A0A7I4XUF5"/>
<evidence type="ECO:0000256" key="1">
    <source>
        <dbReference type="SAM" id="MobiDB-lite"/>
    </source>
</evidence>
<dbReference type="PANTHER" id="PTHR47027">
    <property type="entry name" value="REVERSE TRANSCRIPTASE DOMAIN-CONTAINING PROTEIN"/>
    <property type="match status" value="1"/>
</dbReference>